<accession>A0A1I5EIY8</accession>
<keyword evidence="2" id="KW-1185">Reference proteome</keyword>
<dbReference type="Gene3D" id="1.20.120.1490">
    <property type="match status" value="1"/>
</dbReference>
<protein>
    <recommendedName>
        <fullName evidence="3">LTXXQ motif family protein</fullName>
    </recommendedName>
</protein>
<evidence type="ECO:0000313" key="2">
    <source>
        <dbReference type="Proteomes" id="UP000199236"/>
    </source>
</evidence>
<reference evidence="1 2" key="1">
    <citation type="submission" date="2016-10" db="EMBL/GenBank/DDBJ databases">
        <authorList>
            <person name="de Groot N.N."/>
        </authorList>
    </citation>
    <scope>NUCLEOTIDE SEQUENCE [LARGE SCALE GENOMIC DNA]</scope>
    <source>
        <strain evidence="1 2">CGMCC 1.9157</strain>
    </source>
</reference>
<dbReference type="RefSeq" id="WP_175527978.1">
    <property type="nucleotide sequence ID" value="NZ_FOVR01000003.1"/>
</dbReference>
<evidence type="ECO:0000313" key="1">
    <source>
        <dbReference type="EMBL" id="SFO11492.1"/>
    </source>
</evidence>
<dbReference type="STRING" id="655353.SAMN04488056_103206"/>
<name>A0A1I5EIY8_9HYPH</name>
<organism evidence="1 2">
    <name type="scientific">Cohaesibacter marisflavi</name>
    <dbReference type="NCBI Taxonomy" id="655353"/>
    <lineage>
        <taxon>Bacteria</taxon>
        <taxon>Pseudomonadati</taxon>
        <taxon>Pseudomonadota</taxon>
        <taxon>Alphaproteobacteria</taxon>
        <taxon>Hyphomicrobiales</taxon>
        <taxon>Cohaesibacteraceae</taxon>
    </lineage>
</organism>
<dbReference type="Proteomes" id="UP000199236">
    <property type="component" value="Unassembled WGS sequence"/>
</dbReference>
<dbReference type="AlphaFoldDB" id="A0A1I5EIY8"/>
<proteinExistence type="predicted"/>
<dbReference type="EMBL" id="FOVR01000003">
    <property type="protein sequence ID" value="SFO11492.1"/>
    <property type="molecule type" value="Genomic_DNA"/>
</dbReference>
<evidence type="ECO:0008006" key="3">
    <source>
        <dbReference type="Google" id="ProtNLM"/>
    </source>
</evidence>
<sequence>MPFSHHVPTICFGAFFAVLIPIEAMTAGMVEQEKRSKYAGQQERTIKSLSQDDIDELKKGGGWGLAKAAELNGFPGPAHLLDLKDKLVLDDEQVEKLETLYEQMTSDARKEAKTYIFLEAKLEKEFSAGRINDGLLRTALGYIEESRRKLRYIHLSAHLEATKIVTPEQVEHYNALRGYSEESDVCASVPEGHDAAMWRKHNGCGEN</sequence>
<gene>
    <name evidence="1" type="ORF">SAMN04488056_103206</name>
</gene>